<dbReference type="eggNOG" id="COG0627">
    <property type="taxonomic scope" value="Bacteria"/>
</dbReference>
<dbReference type="PANTHER" id="PTHR48098:SF1">
    <property type="entry name" value="DIACYLGLYCEROL ACYLTRANSFERASE_MYCOLYLTRANSFERASE AG85A"/>
    <property type="match status" value="1"/>
</dbReference>
<gene>
    <name evidence="1" type="ordered locus">PSMK_20900</name>
</gene>
<dbReference type="KEGG" id="phm:PSMK_20900"/>
<dbReference type="Gene3D" id="3.40.50.1820">
    <property type="entry name" value="alpha/beta hydrolase"/>
    <property type="match status" value="1"/>
</dbReference>
<accession>I0IG61</accession>
<dbReference type="InterPro" id="IPR000801">
    <property type="entry name" value="Esterase-like"/>
</dbReference>
<dbReference type="GO" id="GO:0016747">
    <property type="term" value="F:acyltransferase activity, transferring groups other than amino-acyl groups"/>
    <property type="evidence" value="ECO:0007669"/>
    <property type="project" value="TreeGrafter"/>
</dbReference>
<dbReference type="STRING" id="1142394.PSMK_20900"/>
<dbReference type="InterPro" id="IPR050583">
    <property type="entry name" value="Mycobacterial_A85_antigen"/>
</dbReference>
<sequence length="268" mass="29117">MPPFRTLELSDPAFETDHLRRVTVKTPNLGGRGDLTVFVPPGTAPEEKLPVVTLLHGVYGSHWCWSAKAGVHRTAAAMIASGELPPLLIAMPGDGGRFDGTGYRRHRDADYGAWIVEDVPAALIQAGLPAGAEAPRFLAGLSMGGYGALRLGAMHPDRFAGFAGHSSITRFEELGGFVEEDLDAYDLVDGDPHAIDALLRNRDRLPPFRFDCGVDDPLIDGNRRLHRELDAAGIAHGYAEHPGGHEWPYWQRHVSDTLRFFGGILRGA</sequence>
<dbReference type="InterPro" id="IPR029058">
    <property type="entry name" value="AB_hydrolase_fold"/>
</dbReference>
<dbReference type="EMBL" id="AP012338">
    <property type="protein sequence ID" value="BAM04249.1"/>
    <property type="molecule type" value="Genomic_DNA"/>
</dbReference>
<dbReference type="HOGENOM" id="CLU_037618_3_0_0"/>
<dbReference type="PANTHER" id="PTHR48098">
    <property type="entry name" value="ENTEROCHELIN ESTERASE-RELATED"/>
    <property type="match status" value="1"/>
</dbReference>
<name>I0IG61_PHYMF</name>
<proteinExistence type="predicted"/>
<dbReference type="Proteomes" id="UP000007881">
    <property type="component" value="Chromosome"/>
</dbReference>
<organism evidence="1 2">
    <name type="scientific">Phycisphaera mikurensis (strain NBRC 102666 / KCTC 22515 / FYK2301M01)</name>
    <dbReference type="NCBI Taxonomy" id="1142394"/>
    <lineage>
        <taxon>Bacteria</taxon>
        <taxon>Pseudomonadati</taxon>
        <taxon>Planctomycetota</taxon>
        <taxon>Phycisphaerae</taxon>
        <taxon>Phycisphaerales</taxon>
        <taxon>Phycisphaeraceae</taxon>
        <taxon>Phycisphaera</taxon>
    </lineage>
</organism>
<dbReference type="SUPFAM" id="SSF53474">
    <property type="entry name" value="alpha/beta-Hydrolases"/>
    <property type="match status" value="1"/>
</dbReference>
<dbReference type="RefSeq" id="WP_014437467.1">
    <property type="nucleotide sequence ID" value="NC_017080.1"/>
</dbReference>
<reference evidence="1 2" key="1">
    <citation type="submission" date="2012-02" db="EMBL/GenBank/DDBJ databases">
        <title>Complete genome sequence of Phycisphaera mikurensis NBRC 102666.</title>
        <authorList>
            <person name="Ankai A."/>
            <person name="Hosoyama A."/>
            <person name="Terui Y."/>
            <person name="Sekine M."/>
            <person name="Fukai R."/>
            <person name="Kato Y."/>
            <person name="Nakamura S."/>
            <person name="Yamada-Narita S."/>
            <person name="Kawakoshi A."/>
            <person name="Fukunaga Y."/>
            <person name="Yamazaki S."/>
            <person name="Fujita N."/>
        </authorList>
    </citation>
    <scope>NUCLEOTIDE SEQUENCE [LARGE SCALE GENOMIC DNA]</scope>
    <source>
        <strain evidence="2">NBRC 102666 / KCTC 22515 / FYK2301M01</strain>
    </source>
</reference>
<evidence type="ECO:0000313" key="2">
    <source>
        <dbReference type="Proteomes" id="UP000007881"/>
    </source>
</evidence>
<dbReference type="Pfam" id="PF00756">
    <property type="entry name" value="Esterase"/>
    <property type="match status" value="1"/>
</dbReference>
<dbReference type="OrthoDB" id="184858at2"/>
<keyword evidence="2" id="KW-1185">Reference proteome</keyword>
<dbReference type="AlphaFoldDB" id="I0IG61"/>
<protein>
    <submittedName>
        <fullName evidence="1">Putative esterase</fullName>
    </submittedName>
</protein>
<evidence type="ECO:0000313" key="1">
    <source>
        <dbReference type="EMBL" id="BAM04249.1"/>
    </source>
</evidence>